<dbReference type="Gene3D" id="1.20.58.340">
    <property type="entry name" value="Magnesium transport protein CorA, transmembrane region"/>
    <property type="match status" value="2"/>
</dbReference>
<keyword evidence="7 8" id="KW-0472">Membrane</keyword>
<evidence type="ECO:0000256" key="8">
    <source>
        <dbReference type="RuleBase" id="RU362010"/>
    </source>
</evidence>
<keyword evidence="5 8" id="KW-0812">Transmembrane</keyword>
<dbReference type="GO" id="GO:0000287">
    <property type="term" value="F:magnesium ion binding"/>
    <property type="evidence" value="ECO:0007669"/>
    <property type="project" value="TreeGrafter"/>
</dbReference>
<evidence type="ECO:0000256" key="2">
    <source>
        <dbReference type="ARBA" id="ARBA00009765"/>
    </source>
</evidence>
<dbReference type="FunFam" id="1.20.58.340:FF:000012">
    <property type="entry name" value="Magnesium transport protein CorA"/>
    <property type="match status" value="1"/>
</dbReference>
<dbReference type="Gene3D" id="3.30.460.20">
    <property type="entry name" value="CorA soluble domain-like"/>
    <property type="match status" value="1"/>
</dbReference>
<dbReference type="GO" id="GO:0005886">
    <property type="term" value="C:plasma membrane"/>
    <property type="evidence" value="ECO:0007669"/>
    <property type="project" value="UniProtKB-SubCell"/>
</dbReference>
<feature type="transmembrane region" description="Helical" evidence="8">
    <location>
        <begin position="306"/>
        <end position="326"/>
    </location>
</feature>
<comment type="subcellular location">
    <subcellularLocation>
        <location evidence="1">Cell membrane</location>
        <topology evidence="1">Multi-pass membrane protein</topology>
    </subcellularLocation>
    <subcellularLocation>
        <location evidence="8">Membrane</location>
        <topology evidence="8">Multi-pass membrane protein</topology>
    </subcellularLocation>
</comment>
<dbReference type="CDD" id="cd12828">
    <property type="entry name" value="TmCorA-like_1"/>
    <property type="match status" value="1"/>
</dbReference>
<evidence type="ECO:0000256" key="3">
    <source>
        <dbReference type="ARBA" id="ARBA00022448"/>
    </source>
</evidence>
<dbReference type="PANTHER" id="PTHR46494">
    <property type="entry name" value="CORA FAMILY METAL ION TRANSPORTER (EUROFUNG)"/>
    <property type="match status" value="1"/>
</dbReference>
<keyword evidence="8" id="KW-0460">Magnesium</keyword>
<proteinExistence type="inferred from homology"/>
<evidence type="ECO:0000256" key="4">
    <source>
        <dbReference type="ARBA" id="ARBA00022475"/>
    </source>
</evidence>
<feature type="transmembrane region" description="Helical" evidence="8">
    <location>
        <begin position="338"/>
        <end position="358"/>
    </location>
</feature>
<sequence>MKPLSARLETVTSLFRTPPKQIGLPPGTLIHVGTREMEHPLLTRTDFSPSDYQQRSAASLADCLPPAPTDGVSWVHLEGLHDVTLVNELGNLAQLHALAQEDILNTHHQPKYEEYDDAILIILKLLTIDGDHLQIRDEQFCLALSSGRLVTFREQTGELFTMVHQRLAAKNAKFRERGADYLAYALMDTVFDSYYHVLETIGERLDLIEAELIDHPSRDLLQQIHQIRGQLSFVRKTVSPIHDLTRVLIHSESPLIEERTRLYLRDLHDHILHVLANLDSYRDTAKGLIELSLSSMSYRTNEVMQVLTVIAAIFIPLTFIAGVYGMNFAVMPELAWRFGYPFALLLMVACATGMLWYFKRKKWF</sequence>
<dbReference type="InterPro" id="IPR045861">
    <property type="entry name" value="CorA_cytoplasmic_dom"/>
</dbReference>
<evidence type="ECO:0000313" key="9">
    <source>
        <dbReference type="EMBL" id="MBD1400620.1"/>
    </source>
</evidence>
<dbReference type="GO" id="GO:0050897">
    <property type="term" value="F:cobalt ion binding"/>
    <property type="evidence" value="ECO:0007669"/>
    <property type="project" value="TreeGrafter"/>
</dbReference>
<dbReference type="AlphaFoldDB" id="A0A8J6UIC3"/>
<evidence type="ECO:0000256" key="5">
    <source>
        <dbReference type="ARBA" id="ARBA00022692"/>
    </source>
</evidence>
<dbReference type="EMBL" id="JACWUN010000007">
    <property type="protein sequence ID" value="MBD1400620.1"/>
    <property type="molecule type" value="Genomic_DNA"/>
</dbReference>
<accession>A0A8J6UIC3</accession>
<dbReference type="PANTHER" id="PTHR46494:SF1">
    <property type="entry name" value="CORA FAMILY METAL ION TRANSPORTER (EUROFUNG)"/>
    <property type="match status" value="1"/>
</dbReference>
<organism evidence="9 10">
    <name type="scientific">Pelovirga terrestris</name>
    <dbReference type="NCBI Taxonomy" id="2771352"/>
    <lineage>
        <taxon>Bacteria</taxon>
        <taxon>Pseudomonadati</taxon>
        <taxon>Thermodesulfobacteriota</taxon>
        <taxon>Desulfuromonadia</taxon>
        <taxon>Geobacterales</taxon>
        <taxon>Geobacteraceae</taxon>
        <taxon>Pelovirga</taxon>
    </lineage>
</organism>
<dbReference type="InterPro" id="IPR002523">
    <property type="entry name" value="MgTranspt_CorA/ZnTranspt_ZntB"/>
</dbReference>
<dbReference type="InterPro" id="IPR004488">
    <property type="entry name" value="Mg/Co-transport_prot_CorA"/>
</dbReference>
<keyword evidence="8" id="KW-0406">Ion transport</keyword>
<dbReference type="SUPFAM" id="SSF143865">
    <property type="entry name" value="CorA soluble domain-like"/>
    <property type="match status" value="1"/>
</dbReference>
<evidence type="ECO:0000313" key="10">
    <source>
        <dbReference type="Proteomes" id="UP000632828"/>
    </source>
</evidence>
<gene>
    <name evidence="8 9" type="primary">corA</name>
    <name evidence="9" type="ORF">ICT70_08045</name>
</gene>
<dbReference type="InterPro" id="IPR045863">
    <property type="entry name" value="CorA_TM1_TM2"/>
</dbReference>
<comment type="caution">
    <text evidence="9">The sequence shown here is derived from an EMBL/GenBank/DDBJ whole genome shotgun (WGS) entry which is preliminary data.</text>
</comment>
<protein>
    <recommendedName>
        <fullName evidence="8">Magnesium transport protein CorA</fullName>
    </recommendedName>
</protein>
<keyword evidence="10" id="KW-1185">Reference proteome</keyword>
<dbReference type="GO" id="GO:0015095">
    <property type="term" value="F:magnesium ion transmembrane transporter activity"/>
    <property type="evidence" value="ECO:0007669"/>
    <property type="project" value="UniProtKB-UniRule"/>
</dbReference>
<comment type="function">
    <text evidence="8">Mediates influx of magnesium ions.</text>
</comment>
<dbReference type="RefSeq" id="WP_191155335.1">
    <property type="nucleotide sequence ID" value="NZ_JACWUN010000007.1"/>
</dbReference>
<evidence type="ECO:0000256" key="1">
    <source>
        <dbReference type="ARBA" id="ARBA00004651"/>
    </source>
</evidence>
<dbReference type="GO" id="GO:0015087">
    <property type="term" value="F:cobalt ion transmembrane transporter activity"/>
    <property type="evidence" value="ECO:0007669"/>
    <property type="project" value="UniProtKB-UniRule"/>
</dbReference>
<dbReference type="NCBIfam" id="TIGR00383">
    <property type="entry name" value="corA"/>
    <property type="match status" value="1"/>
</dbReference>
<evidence type="ECO:0000256" key="6">
    <source>
        <dbReference type="ARBA" id="ARBA00022989"/>
    </source>
</evidence>
<dbReference type="SUPFAM" id="SSF144083">
    <property type="entry name" value="Magnesium transport protein CorA, transmembrane region"/>
    <property type="match status" value="1"/>
</dbReference>
<comment type="similarity">
    <text evidence="2 8">Belongs to the CorA metal ion transporter (MIT) (TC 1.A.35) family.</text>
</comment>
<keyword evidence="3 8" id="KW-0813">Transport</keyword>
<dbReference type="Proteomes" id="UP000632828">
    <property type="component" value="Unassembled WGS sequence"/>
</dbReference>
<evidence type="ECO:0000256" key="7">
    <source>
        <dbReference type="ARBA" id="ARBA00023136"/>
    </source>
</evidence>
<name>A0A8J6UIC3_9BACT</name>
<reference evidence="9" key="1">
    <citation type="submission" date="2020-09" db="EMBL/GenBank/DDBJ databases">
        <title>Pelobacter alkaliphilus sp. nov., a novel anaerobic arsenate-reducing bacterium from terrestrial mud volcano.</title>
        <authorList>
            <person name="Khomyakova M.A."/>
            <person name="Merkel A.Y."/>
            <person name="Slobodkin A.I."/>
        </authorList>
    </citation>
    <scope>NUCLEOTIDE SEQUENCE</scope>
    <source>
        <strain evidence="9">M08fum</strain>
    </source>
</reference>
<dbReference type="Pfam" id="PF01544">
    <property type="entry name" value="CorA"/>
    <property type="match status" value="1"/>
</dbReference>
<keyword evidence="6 8" id="KW-1133">Transmembrane helix</keyword>
<keyword evidence="4 8" id="KW-1003">Cell membrane</keyword>